<sequence length="289" mass="31793">MMRFLRACAGSTITLGFVGVVSLAFTVLLLMAHVQQVATVRETALPLLAALPSLERRLSLLKEQVEVAELDAALKTGSQLERIRVSVLPAETDVSRALAALEVLRSGLEEQGVMGMLSPIEVGKEHVREDGMAATPLTVQLSVRSAGVQRVLAFIRLAGLLTVGDALTSAEKNALIRATEEENPAGIVALEQFFSTDLFRYAQEPRPFEEMLKRSLQSEGFLSAFQTATDASLLREAKEFYRGPIGQAMERSRLWPMEFLTIDRMELSPGSLGDWYRLTLSLSLLRRTT</sequence>
<keyword evidence="1" id="KW-0812">Transmembrane</keyword>
<reference evidence="3" key="1">
    <citation type="submission" date="2015-10" db="EMBL/GenBank/DDBJ databases">
        <title>Analysis of five complete genome sequences for members of the class Peribacteria in the recently recognized Peregrinibacteria bacterial phylum.</title>
        <authorList>
            <person name="Anantharaman K."/>
            <person name="Brown C.T."/>
            <person name="Burstein D."/>
            <person name="Castelle C.J."/>
            <person name="Probst A.J."/>
            <person name="Thomas B.C."/>
            <person name="Williams K.H."/>
            <person name="Banfield J.F."/>
        </authorList>
    </citation>
    <scope>NUCLEOTIDE SEQUENCE [LARGE SCALE GENOMIC DNA]</scope>
</reference>
<dbReference type="KEGG" id="prf:PeribacterA2_0860"/>
<dbReference type="AlphaFoldDB" id="A0A0S1SNP3"/>
<protein>
    <submittedName>
        <fullName evidence="2">Uncharacterized protein</fullName>
    </submittedName>
</protein>
<proteinExistence type="predicted"/>
<keyword evidence="1" id="KW-0472">Membrane</keyword>
<reference evidence="2 3" key="2">
    <citation type="journal article" date="2016" name="PeerJ">
        <title>Analysis of five complete genome sequences for members of the class Peribacteria in the recently recognized Peregrinibacteria bacterial phylum.</title>
        <authorList>
            <person name="Anantharaman K."/>
            <person name="Brown C.T."/>
            <person name="Burstein D."/>
            <person name="Castelle C.J."/>
            <person name="Probst A.J."/>
            <person name="Thomas B.C."/>
            <person name="Williams K.H."/>
            <person name="Banfield J.F."/>
        </authorList>
    </citation>
    <scope>NUCLEOTIDE SEQUENCE [LARGE SCALE GENOMIC DNA]</scope>
    <source>
        <strain evidence="2">RIFOXYD1_FULL_PER-ii_59_16</strain>
    </source>
</reference>
<accession>A0A0S1SLK9</accession>
<dbReference type="Proteomes" id="UP000069135">
    <property type="component" value="Chromosome"/>
</dbReference>
<organism evidence="2 3">
    <name type="scientific">Candidatus Peribacter riflensis</name>
    <dbReference type="NCBI Taxonomy" id="1735162"/>
    <lineage>
        <taxon>Bacteria</taxon>
        <taxon>Candidatus Peregrinibacteriota</taxon>
        <taxon>Candidatus Peribacteria</taxon>
        <taxon>Candidatus Peribacterales</taxon>
        <taxon>Candidatus Peribacteraceae</taxon>
        <taxon>Candidatus Peribacter</taxon>
    </lineage>
</organism>
<feature type="transmembrane region" description="Helical" evidence="1">
    <location>
        <begin position="12"/>
        <end position="32"/>
    </location>
</feature>
<evidence type="ECO:0000313" key="3">
    <source>
        <dbReference type="Proteomes" id="UP000069135"/>
    </source>
</evidence>
<evidence type="ECO:0000313" key="2">
    <source>
        <dbReference type="EMBL" id="ALM13529.1"/>
    </source>
</evidence>
<accession>A0A0S1SSR3</accession>
<accession>A0A0S1SIW1</accession>
<evidence type="ECO:0000256" key="1">
    <source>
        <dbReference type="SAM" id="Phobius"/>
    </source>
</evidence>
<accession>A0A0S1SVU9</accession>
<dbReference type="STRING" id="1735162.PeribacterB2_0862"/>
<name>A0A0S1SNP3_9BACT</name>
<dbReference type="EMBL" id="CP013065">
    <property type="protein sequence ID" value="ALM13529.1"/>
    <property type="molecule type" value="Genomic_DNA"/>
</dbReference>
<accession>A0A0S1SNP3</accession>
<gene>
    <name evidence="2" type="ORF">PeribacterD1_0860</name>
</gene>
<keyword evidence="1" id="KW-1133">Transmembrane helix</keyword>